<protein>
    <submittedName>
        <fullName evidence="4">Uncharacterized protein</fullName>
    </submittedName>
</protein>
<reference evidence="4 5" key="1">
    <citation type="submission" date="2016-04" db="EMBL/GenBank/DDBJ databases">
        <title>Comparative Genomics and Epigenetics of Sporosarcina ureae.</title>
        <authorList>
            <person name="Oliver A.S."/>
            <person name="Cooper K.K."/>
        </authorList>
    </citation>
    <scope>NUCLEOTIDE SEQUENCE [LARGE SCALE GENOMIC DNA]</scope>
    <source>
        <strain evidence="4 5">S204</strain>
    </source>
</reference>
<feature type="domain" description="Peptidase M28" evidence="3">
    <location>
        <begin position="787"/>
        <end position="982"/>
    </location>
</feature>
<evidence type="ECO:0000313" key="5">
    <source>
        <dbReference type="Proteomes" id="UP000192486"/>
    </source>
</evidence>
<sequence length="994" mass="106070">MNKMMKASTATALLASALIPVSAFAAEGQAPSGFYNVETGKVVSGNAFVFLSAEQKVEILTNVNKSYYFLDGNGNALNPSVLLTAKTNEEVDAAQENVGDVEDRHNVVFTEEGEVVISSITIESLKALNKSEIEVTFSNDTIAEEADLQGRQLTLTRDNGDTLSAIYKENSLESGKAVFGLIEDGMLTDTAMYKVKGTGFSLTKNSFQARFGDQVATSYTSVTTTVVAGDNASVYIEALDQYGESIEVPANVVVSGTLNGMPLTTTGDNPEVKYDMIEKAIQVDTALKKGDKLVLKAGTSTIQYMVIEGGEAVLSSFKISAPSTLKSGESAVLKVIAKDQFENPMNVDGDVRWVVNGAIQVAAGPATYEFNEVSAGDYQVDVYYVVDGKIQDHAKITVTVEKTILSELILAAEAKEDVGFTTSSWEAFQIALAEAKVVAKKANASQAEVQSAYDKLVKAENGLTEANPSITAVSFLVGGESVKFTGVEGASASIDLSGLDAETTATEAIITATKNSTMTLTYGDKKKVIELKKGENTFTPSDLIPGLEEGTSLSISFLQSLEAEGLLKITTLLDNSTGSEEGIAGTLTITYDSSDADAIKEFIKKFDTQAAFNDIQTLTDMGPRVTGTLAEQETIELVRKRMEGYGYAVTVQEFDLPSVKEGKLTVDGQEVESTVTGGVPTNGTVTAALFYAGLGKPGDFTEDVVGKIVLIERGELTFVDKVKNAKEAGAVGVIIYNNADGDTPLKYTADIDIPAFGVTKAKGQELVAYEGEVSLQVEVVDEPKSANVIATKLPENGAKDADIVYVSAHIDSVPGAPGANDNASGTAAALEMARTMKDLPLDKELRFAFVGAEEIGLVGSKYYVDSLSEEELSRSVANFNMDMVATSWDKATAIYTNTLDGEANIVTNSANKVAKVIRTPSELVLFKRGSSDHVSFYDKGIPSANFIRREPGTHNLEPDYHNPKDTMDNVSKERLEEMIHLVGGSVYSVVRKKQ</sequence>
<dbReference type="CDD" id="cd02133">
    <property type="entry name" value="PA_C5a_like"/>
    <property type="match status" value="1"/>
</dbReference>
<dbReference type="SUPFAM" id="SSF52025">
    <property type="entry name" value="PA domain"/>
    <property type="match status" value="1"/>
</dbReference>
<dbReference type="Proteomes" id="UP000192486">
    <property type="component" value="Chromosome"/>
</dbReference>
<dbReference type="Pfam" id="PF02225">
    <property type="entry name" value="PA"/>
    <property type="match status" value="1"/>
</dbReference>
<keyword evidence="1" id="KW-0732">Signal</keyword>
<feature type="chain" id="PRO_5047436227" evidence="1">
    <location>
        <begin position="26"/>
        <end position="994"/>
    </location>
</feature>
<dbReference type="PANTHER" id="PTHR12147">
    <property type="entry name" value="METALLOPEPTIDASE M28 FAMILY MEMBER"/>
    <property type="match status" value="1"/>
</dbReference>
<evidence type="ECO:0000259" key="3">
    <source>
        <dbReference type="Pfam" id="PF04389"/>
    </source>
</evidence>
<dbReference type="InterPro" id="IPR007484">
    <property type="entry name" value="Peptidase_M28"/>
</dbReference>
<feature type="signal peptide" evidence="1">
    <location>
        <begin position="1"/>
        <end position="25"/>
    </location>
</feature>
<proteinExistence type="predicted"/>
<evidence type="ECO:0000313" key="4">
    <source>
        <dbReference type="EMBL" id="ARF14902.1"/>
    </source>
</evidence>
<accession>A0ABN4YPQ9</accession>
<name>A0ABN4YPQ9_SPOUR</name>
<feature type="domain" description="PA" evidence="2">
    <location>
        <begin position="689"/>
        <end position="766"/>
    </location>
</feature>
<dbReference type="EMBL" id="CP015108">
    <property type="protein sequence ID" value="ARF14902.1"/>
    <property type="molecule type" value="Genomic_DNA"/>
</dbReference>
<dbReference type="Pfam" id="PF04389">
    <property type="entry name" value="Peptidase_M28"/>
    <property type="match status" value="1"/>
</dbReference>
<keyword evidence="5" id="KW-1185">Reference proteome</keyword>
<dbReference type="Gene3D" id="3.50.30.30">
    <property type="match status" value="1"/>
</dbReference>
<evidence type="ECO:0000256" key="1">
    <source>
        <dbReference type="SAM" id="SignalP"/>
    </source>
</evidence>
<organism evidence="4 5">
    <name type="scientific">Sporosarcina ureae</name>
    <dbReference type="NCBI Taxonomy" id="1571"/>
    <lineage>
        <taxon>Bacteria</taxon>
        <taxon>Bacillati</taxon>
        <taxon>Bacillota</taxon>
        <taxon>Bacilli</taxon>
        <taxon>Bacillales</taxon>
        <taxon>Caryophanaceae</taxon>
        <taxon>Sporosarcina</taxon>
    </lineage>
</organism>
<dbReference type="Gene3D" id="1.20.1270.70">
    <property type="entry name" value="Designed single chain three-helix bundle"/>
    <property type="match status" value="1"/>
</dbReference>
<dbReference type="Gene3D" id="3.40.630.10">
    <property type="entry name" value="Zn peptidases"/>
    <property type="match status" value="1"/>
</dbReference>
<dbReference type="InterPro" id="IPR003137">
    <property type="entry name" value="PA_domain"/>
</dbReference>
<evidence type="ECO:0000259" key="2">
    <source>
        <dbReference type="Pfam" id="PF02225"/>
    </source>
</evidence>
<dbReference type="InterPro" id="IPR046450">
    <property type="entry name" value="PA_dom_sf"/>
</dbReference>
<gene>
    <name evidence="4" type="ORF">SporoS204_12515</name>
</gene>
<dbReference type="PANTHER" id="PTHR12147:SF26">
    <property type="entry name" value="PEPTIDASE M28 DOMAIN-CONTAINING PROTEIN"/>
    <property type="match status" value="1"/>
</dbReference>
<dbReference type="SUPFAM" id="SSF53187">
    <property type="entry name" value="Zn-dependent exopeptidases"/>
    <property type="match status" value="1"/>
</dbReference>
<dbReference type="InterPro" id="IPR045175">
    <property type="entry name" value="M28_fam"/>
</dbReference>